<keyword evidence="1" id="KW-0812">Transmembrane</keyword>
<dbReference type="Proteomes" id="UP000515808">
    <property type="component" value="Chromosome"/>
</dbReference>
<dbReference type="RefSeq" id="WP_187482035.1">
    <property type="nucleotide sequence ID" value="NZ_CP060695.1"/>
</dbReference>
<accession>A0A7G9L922</accession>
<proteinExistence type="predicted"/>
<sequence length="59" mass="6478">MFLQILPPDNVATAQSVFENEIVFVILGLAIAVYAILKFTKFLSKIKVSKGSNNPSYTS</sequence>
<feature type="transmembrane region" description="Helical" evidence="1">
    <location>
        <begin position="22"/>
        <end position="40"/>
    </location>
</feature>
<evidence type="ECO:0000313" key="3">
    <source>
        <dbReference type="Proteomes" id="UP000515808"/>
    </source>
</evidence>
<keyword evidence="3" id="KW-1185">Reference proteome</keyword>
<organism evidence="2 3">
    <name type="scientific">Polaribacter pectinis</name>
    <dbReference type="NCBI Taxonomy" id="2738844"/>
    <lineage>
        <taxon>Bacteria</taxon>
        <taxon>Pseudomonadati</taxon>
        <taxon>Bacteroidota</taxon>
        <taxon>Flavobacteriia</taxon>
        <taxon>Flavobacteriales</taxon>
        <taxon>Flavobacteriaceae</taxon>
    </lineage>
</organism>
<dbReference type="KEGG" id="ppec:H9W90_13105"/>
<gene>
    <name evidence="2" type="ORF">H9W90_13105</name>
</gene>
<keyword evidence="1" id="KW-1133">Transmembrane helix</keyword>
<reference evidence="2 3" key="1">
    <citation type="submission" date="2020-08" db="EMBL/GenBank/DDBJ databases">
        <title>Polaribacter sp. L12M9 isolated from gut of the Korean scallop.</title>
        <authorList>
            <person name="Jeong Y.S."/>
        </authorList>
    </citation>
    <scope>NUCLEOTIDE SEQUENCE [LARGE SCALE GENOMIC DNA]</scope>
    <source>
        <strain evidence="2 3">L12M9</strain>
    </source>
</reference>
<protein>
    <submittedName>
        <fullName evidence="2">Uncharacterized protein</fullName>
    </submittedName>
</protein>
<name>A0A7G9L922_9FLAO</name>
<evidence type="ECO:0000313" key="2">
    <source>
        <dbReference type="EMBL" id="QNM85121.1"/>
    </source>
</evidence>
<evidence type="ECO:0000256" key="1">
    <source>
        <dbReference type="SAM" id="Phobius"/>
    </source>
</evidence>
<dbReference type="EMBL" id="CP060695">
    <property type="protein sequence ID" value="QNM85121.1"/>
    <property type="molecule type" value="Genomic_DNA"/>
</dbReference>
<keyword evidence="1" id="KW-0472">Membrane</keyword>
<dbReference type="AlphaFoldDB" id="A0A7G9L922"/>